<reference evidence="2" key="1">
    <citation type="journal article" date="2023" name="Science">
        <title>Genome structures resolve the early diversification of teleost fishes.</title>
        <authorList>
            <person name="Parey E."/>
            <person name="Louis A."/>
            <person name="Montfort J."/>
            <person name="Bouchez O."/>
            <person name="Roques C."/>
            <person name="Iampietro C."/>
            <person name="Lluch J."/>
            <person name="Castinel A."/>
            <person name="Donnadieu C."/>
            <person name="Desvignes T."/>
            <person name="Floi Bucao C."/>
            <person name="Jouanno E."/>
            <person name="Wen M."/>
            <person name="Mejri S."/>
            <person name="Dirks R."/>
            <person name="Jansen H."/>
            <person name="Henkel C."/>
            <person name="Chen W.J."/>
            <person name="Zahm M."/>
            <person name="Cabau C."/>
            <person name="Klopp C."/>
            <person name="Thompson A.W."/>
            <person name="Robinson-Rechavi M."/>
            <person name="Braasch I."/>
            <person name="Lecointre G."/>
            <person name="Bobe J."/>
            <person name="Postlethwait J.H."/>
            <person name="Berthelot C."/>
            <person name="Roest Crollius H."/>
            <person name="Guiguen Y."/>
        </authorList>
    </citation>
    <scope>NUCLEOTIDE SEQUENCE</scope>
    <source>
        <strain evidence="2">NC1722</strain>
    </source>
</reference>
<evidence type="ECO:0000313" key="2">
    <source>
        <dbReference type="EMBL" id="KAJ8388514.1"/>
    </source>
</evidence>
<sequence>MRPAGFMPQGMLGPQHRMLSPGQPGMMGGPPMMQGKERGGLYGHPAPGGAPNMMMSLHGMAGPQQTMMLPPQMRPRGGRRRGGVPPGQGTSCSELLTLQVLLQKRHKPTNTHNGHQE</sequence>
<proteinExistence type="predicted"/>
<gene>
    <name evidence="2" type="ORF">AAFF_G00132280</name>
</gene>
<organism evidence="2 3">
    <name type="scientific">Aldrovandia affinis</name>
    <dbReference type="NCBI Taxonomy" id="143900"/>
    <lineage>
        <taxon>Eukaryota</taxon>
        <taxon>Metazoa</taxon>
        <taxon>Chordata</taxon>
        <taxon>Craniata</taxon>
        <taxon>Vertebrata</taxon>
        <taxon>Euteleostomi</taxon>
        <taxon>Actinopterygii</taxon>
        <taxon>Neopterygii</taxon>
        <taxon>Teleostei</taxon>
        <taxon>Notacanthiformes</taxon>
        <taxon>Halosauridae</taxon>
        <taxon>Aldrovandia</taxon>
    </lineage>
</organism>
<feature type="compositionally biased region" description="Low complexity" evidence="1">
    <location>
        <begin position="21"/>
        <end position="34"/>
    </location>
</feature>
<name>A0AAD7WA58_9TELE</name>
<dbReference type="EMBL" id="JAINUG010000193">
    <property type="protein sequence ID" value="KAJ8388514.1"/>
    <property type="molecule type" value="Genomic_DNA"/>
</dbReference>
<protein>
    <submittedName>
        <fullName evidence="2">Uncharacterized protein</fullName>
    </submittedName>
</protein>
<evidence type="ECO:0000256" key="1">
    <source>
        <dbReference type="SAM" id="MobiDB-lite"/>
    </source>
</evidence>
<accession>A0AAD7WA58</accession>
<feature type="region of interest" description="Disordered" evidence="1">
    <location>
        <begin position="1"/>
        <end position="93"/>
    </location>
</feature>
<dbReference type="AlphaFoldDB" id="A0AAD7WA58"/>
<dbReference type="Proteomes" id="UP001221898">
    <property type="component" value="Unassembled WGS sequence"/>
</dbReference>
<keyword evidence="3" id="KW-1185">Reference proteome</keyword>
<comment type="caution">
    <text evidence="2">The sequence shown here is derived from an EMBL/GenBank/DDBJ whole genome shotgun (WGS) entry which is preliminary data.</text>
</comment>
<evidence type="ECO:0000313" key="3">
    <source>
        <dbReference type="Proteomes" id="UP001221898"/>
    </source>
</evidence>